<reference evidence="1 2" key="1">
    <citation type="submission" date="2017-07" db="EMBL/GenBank/DDBJ databases">
        <authorList>
            <person name="Talla V."/>
            <person name="Backstrom N."/>
        </authorList>
    </citation>
    <scope>NUCLEOTIDE SEQUENCE [LARGE SCALE GENOMIC DNA]</scope>
</reference>
<dbReference type="Gene3D" id="3.30.70.1820">
    <property type="entry name" value="L1 transposable element, RRM domain"/>
    <property type="match status" value="1"/>
</dbReference>
<proteinExistence type="predicted"/>
<evidence type="ECO:0000313" key="2">
    <source>
        <dbReference type="Proteomes" id="UP000324832"/>
    </source>
</evidence>
<name>A0A5E4QG01_9NEOP</name>
<gene>
    <name evidence="1" type="ORF">LSINAPIS_LOCUS7557</name>
</gene>
<keyword evidence="2" id="KW-1185">Reference proteome</keyword>
<sequence length="268" mass="31054">MQLFFDQMKIEMAKQTKEIISQIDEKLVPFTREIEQLKSENKYLKDKICSLERGNRANNLIIYGLKEIEQSSSELVKNLKEKISSDLDISLNLKDFNLARRIGNPNSKNKKERPVLVSFVNNWQKRDILKDKKKLKDIHISEDYPKEVLDKRRELHPKLLEERNNGNYAVLNYDKLIVNKNSSIINDPVEYGSNRCDICVIKHLDSEIDIERMQLECCKHGPQEVIEVGVAVVRVGSNTETGVVGRTVPRASQIPTDDWHFFIVNHPV</sequence>
<evidence type="ECO:0000313" key="1">
    <source>
        <dbReference type="EMBL" id="VVC95940.1"/>
    </source>
</evidence>
<accession>A0A5E4QG01</accession>
<dbReference type="Proteomes" id="UP000324832">
    <property type="component" value="Unassembled WGS sequence"/>
</dbReference>
<dbReference type="AlphaFoldDB" id="A0A5E4QG01"/>
<dbReference type="EMBL" id="FZQP02002493">
    <property type="protein sequence ID" value="VVC95940.1"/>
    <property type="molecule type" value="Genomic_DNA"/>
</dbReference>
<protein>
    <submittedName>
        <fullName evidence="1">Uncharacterized protein</fullName>
    </submittedName>
</protein>
<organism evidence="1 2">
    <name type="scientific">Leptidea sinapis</name>
    <dbReference type="NCBI Taxonomy" id="189913"/>
    <lineage>
        <taxon>Eukaryota</taxon>
        <taxon>Metazoa</taxon>
        <taxon>Ecdysozoa</taxon>
        <taxon>Arthropoda</taxon>
        <taxon>Hexapoda</taxon>
        <taxon>Insecta</taxon>
        <taxon>Pterygota</taxon>
        <taxon>Neoptera</taxon>
        <taxon>Endopterygota</taxon>
        <taxon>Lepidoptera</taxon>
        <taxon>Glossata</taxon>
        <taxon>Ditrysia</taxon>
        <taxon>Papilionoidea</taxon>
        <taxon>Pieridae</taxon>
        <taxon>Dismorphiinae</taxon>
        <taxon>Leptidea</taxon>
    </lineage>
</organism>